<dbReference type="Proteomes" id="UP000010798">
    <property type="component" value="Chromosome"/>
</dbReference>
<sequence length="220" mass="22686">MMTRIPRQLKLAIVALGLTAAAAGQARAGLVLETATAGTPATYGYSLFSNQTIGSRFHLDTTTAITQIGGNLGGSGTLFGAITALSAPDALPTGTSLTFPVLAWTVFTLSNDLTTDIFANLSVTLGPGDYALIFGTGRFGADGTGYLSFDNDDTPQSSVFFSNDTTGEYNDGGVTGVRLLVVGETPPVAVPEPSAMVSAATGVMMLGGFAWRRRRKAMTS</sequence>
<accession>L0DPX5</accession>
<dbReference type="HOGENOM" id="CLU_1255261_0_0_0"/>
<dbReference type="Pfam" id="PF07589">
    <property type="entry name" value="PEP-CTERM"/>
    <property type="match status" value="1"/>
</dbReference>
<evidence type="ECO:0000313" key="3">
    <source>
        <dbReference type="EMBL" id="AGA30888.1"/>
    </source>
</evidence>
<dbReference type="eggNOG" id="ENOG502ZIRK">
    <property type="taxonomic scope" value="Bacteria"/>
</dbReference>
<dbReference type="AlphaFoldDB" id="L0DPX5"/>
<evidence type="ECO:0000313" key="4">
    <source>
        <dbReference type="Proteomes" id="UP000010798"/>
    </source>
</evidence>
<dbReference type="EMBL" id="CP003364">
    <property type="protein sequence ID" value="AGA30888.1"/>
    <property type="molecule type" value="Genomic_DNA"/>
</dbReference>
<keyword evidence="1" id="KW-0732">Signal</keyword>
<feature type="chain" id="PRO_5003941037" description="Ice-binding protein C-terminal domain-containing protein" evidence="1">
    <location>
        <begin position="29"/>
        <end position="220"/>
    </location>
</feature>
<dbReference type="InterPro" id="IPR013424">
    <property type="entry name" value="Ice-binding_C"/>
</dbReference>
<keyword evidence="4" id="KW-1185">Reference proteome</keyword>
<proteinExistence type="predicted"/>
<dbReference type="KEGG" id="saci:Sinac_6824"/>
<gene>
    <name evidence="3" type="ordered locus">Sinac_6824</name>
</gene>
<evidence type="ECO:0000259" key="2">
    <source>
        <dbReference type="Pfam" id="PF07589"/>
    </source>
</evidence>
<name>L0DPX5_SINAD</name>
<evidence type="ECO:0000256" key="1">
    <source>
        <dbReference type="SAM" id="SignalP"/>
    </source>
</evidence>
<organism evidence="3 4">
    <name type="scientific">Singulisphaera acidiphila (strain ATCC BAA-1392 / DSM 18658 / VKM B-2454 / MOB10)</name>
    <dbReference type="NCBI Taxonomy" id="886293"/>
    <lineage>
        <taxon>Bacteria</taxon>
        <taxon>Pseudomonadati</taxon>
        <taxon>Planctomycetota</taxon>
        <taxon>Planctomycetia</taxon>
        <taxon>Isosphaerales</taxon>
        <taxon>Isosphaeraceae</taxon>
        <taxon>Singulisphaera</taxon>
    </lineage>
</organism>
<reference evidence="3 4" key="1">
    <citation type="submission" date="2012-02" db="EMBL/GenBank/DDBJ databases">
        <title>Complete sequence of chromosome of Singulisphaera acidiphila DSM 18658.</title>
        <authorList>
            <consortium name="US DOE Joint Genome Institute (JGI-PGF)"/>
            <person name="Lucas S."/>
            <person name="Copeland A."/>
            <person name="Lapidus A."/>
            <person name="Glavina del Rio T."/>
            <person name="Dalin E."/>
            <person name="Tice H."/>
            <person name="Bruce D."/>
            <person name="Goodwin L."/>
            <person name="Pitluck S."/>
            <person name="Peters L."/>
            <person name="Ovchinnikova G."/>
            <person name="Chertkov O."/>
            <person name="Kyrpides N."/>
            <person name="Mavromatis K."/>
            <person name="Ivanova N."/>
            <person name="Brettin T."/>
            <person name="Detter J.C."/>
            <person name="Han C."/>
            <person name="Larimer F."/>
            <person name="Land M."/>
            <person name="Hauser L."/>
            <person name="Markowitz V."/>
            <person name="Cheng J.-F."/>
            <person name="Hugenholtz P."/>
            <person name="Woyke T."/>
            <person name="Wu D."/>
            <person name="Tindall B."/>
            <person name="Pomrenke H."/>
            <person name="Brambilla E."/>
            <person name="Klenk H.-P."/>
            <person name="Eisen J.A."/>
        </authorList>
    </citation>
    <scope>NUCLEOTIDE SEQUENCE [LARGE SCALE GENOMIC DNA]</scope>
    <source>
        <strain evidence="4">ATCC BAA-1392 / DSM 18658 / VKM B-2454 / MOB10</strain>
    </source>
</reference>
<feature type="domain" description="Ice-binding protein C-terminal" evidence="2">
    <location>
        <begin position="189"/>
        <end position="214"/>
    </location>
</feature>
<dbReference type="RefSeq" id="WP_015249962.1">
    <property type="nucleotide sequence ID" value="NC_019892.1"/>
</dbReference>
<feature type="signal peptide" evidence="1">
    <location>
        <begin position="1"/>
        <end position="28"/>
    </location>
</feature>
<dbReference type="OrthoDB" id="273128at2"/>
<protein>
    <recommendedName>
        <fullName evidence="2">Ice-binding protein C-terminal domain-containing protein</fullName>
    </recommendedName>
</protein>